<organism evidence="11 12">
    <name type="scientific">Microctonus hyperodae</name>
    <name type="common">Parasitoid wasp</name>
    <dbReference type="NCBI Taxonomy" id="165561"/>
    <lineage>
        <taxon>Eukaryota</taxon>
        <taxon>Metazoa</taxon>
        <taxon>Ecdysozoa</taxon>
        <taxon>Arthropoda</taxon>
        <taxon>Hexapoda</taxon>
        <taxon>Insecta</taxon>
        <taxon>Pterygota</taxon>
        <taxon>Neoptera</taxon>
        <taxon>Endopterygota</taxon>
        <taxon>Hymenoptera</taxon>
        <taxon>Apocrita</taxon>
        <taxon>Ichneumonoidea</taxon>
        <taxon>Braconidae</taxon>
        <taxon>Euphorinae</taxon>
        <taxon>Microctonus</taxon>
    </lineage>
</organism>
<evidence type="ECO:0000256" key="9">
    <source>
        <dbReference type="ARBA" id="ARBA00023136"/>
    </source>
</evidence>
<gene>
    <name evidence="11" type="ORF">PV327_010780</name>
</gene>
<evidence type="ECO:0000256" key="5">
    <source>
        <dbReference type="ARBA" id="ARBA00022679"/>
    </source>
</evidence>
<keyword evidence="5 10" id="KW-0808">Transferase</keyword>
<dbReference type="SUPFAM" id="SSF82657">
    <property type="entry name" value="BolA-like"/>
    <property type="match status" value="1"/>
</dbReference>
<dbReference type="EC" id="2.4.1.-" evidence="10"/>
<keyword evidence="8 10" id="KW-1133">Transmembrane helix</keyword>
<accession>A0AA39F0C2</accession>
<keyword evidence="9 10" id="KW-0472">Membrane</keyword>
<keyword evidence="4 10" id="KW-0328">Glycosyltransferase</keyword>
<dbReference type="Pfam" id="PF03155">
    <property type="entry name" value="Alg6_Alg8"/>
    <property type="match status" value="2"/>
</dbReference>
<comment type="subcellular location">
    <subcellularLocation>
        <location evidence="1 10">Endoplasmic reticulum membrane</location>
        <topology evidence="1 10">Multi-pass membrane protein</topology>
    </subcellularLocation>
</comment>
<evidence type="ECO:0000256" key="2">
    <source>
        <dbReference type="ARBA" id="ARBA00004922"/>
    </source>
</evidence>
<dbReference type="PANTHER" id="PTHR12413:SF1">
    <property type="entry name" value="DOLICHYL PYROPHOSPHATE MAN9GLCNAC2 ALPHA-1,3-GLUCOSYLTRANSFERASE"/>
    <property type="match status" value="1"/>
</dbReference>
<evidence type="ECO:0000256" key="8">
    <source>
        <dbReference type="ARBA" id="ARBA00022989"/>
    </source>
</evidence>
<dbReference type="GO" id="GO:0042281">
    <property type="term" value="F:dolichyl pyrophosphate Man9GlcNAc2 alpha-1,3-glucosyltransferase activity"/>
    <property type="evidence" value="ECO:0007669"/>
    <property type="project" value="TreeGrafter"/>
</dbReference>
<keyword evidence="7 10" id="KW-0256">Endoplasmic reticulum</keyword>
<dbReference type="GO" id="GO:0005789">
    <property type="term" value="C:endoplasmic reticulum membrane"/>
    <property type="evidence" value="ECO:0007669"/>
    <property type="project" value="UniProtKB-SubCell"/>
</dbReference>
<comment type="caution">
    <text evidence="10">Lacks conserved residue(s) required for the propagation of feature annotation.</text>
</comment>
<evidence type="ECO:0000256" key="1">
    <source>
        <dbReference type="ARBA" id="ARBA00004477"/>
    </source>
</evidence>
<name>A0AA39F0C2_MICHY</name>
<dbReference type="InterPro" id="IPR004856">
    <property type="entry name" value="Glyco_trans_ALG6/ALG8"/>
</dbReference>
<reference evidence="11" key="1">
    <citation type="journal article" date="2023" name="bioRxiv">
        <title>Scaffold-level genome assemblies of two parasitoid biocontrol wasps reveal the parthenogenesis mechanism and an associated novel virus.</title>
        <authorList>
            <person name="Inwood S."/>
            <person name="Skelly J."/>
            <person name="Guhlin J."/>
            <person name="Harrop T."/>
            <person name="Goldson S."/>
            <person name="Dearden P."/>
        </authorList>
    </citation>
    <scope>NUCLEOTIDE SEQUENCE</scope>
    <source>
        <strain evidence="11">Lincoln</strain>
        <tissue evidence="11">Whole body</tissue>
    </source>
</reference>
<protein>
    <recommendedName>
        <fullName evidence="10">Alpha-1,3-glucosyltransferase</fullName>
        <ecNumber evidence="10">2.4.1.-</ecNumber>
    </recommendedName>
</protein>
<proteinExistence type="inferred from homology"/>
<dbReference type="InterPro" id="IPR036065">
    <property type="entry name" value="BolA-like_sf"/>
</dbReference>
<comment type="pathway">
    <text evidence="2 10">Protein modification; protein glycosylation.</text>
</comment>
<feature type="transmembrane region" description="Helical" evidence="10">
    <location>
        <begin position="156"/>
        <end position="177"/>
    </location>
</feature>
<keyword evidence="12" id="KW-1185">Reference proteome</keyword>
<evidence type="ECO:0000313" key="12">
    <source>
        <dbReference type="Proteomes" id="UP001168972"/>
    </source>
</evidence>
<evidence type="ECO:0000256" key="3">
    <source>
        <dbReference type="ARBA" id="ARBA00008715"/>
    </source>
</evidence>
<comment type="caution">
    <text evidence="11">The sequence shown here is derived from an EMBL/GenBank/DDBJ whole genome shotgun (WGS) entry which is preliminary data.</text>
</comment>
<evidence type="ECO:0000313" key="11">
    <source>
        <dbReference type="EMBL" id="KAK0159690.1"/>
    </source>
</evidence>
<dbReference type="EMBL" id="JAQQBR010001836">
    <property type="protein sequence ID" value="KAK0159690.1"/>
    <property type="molecule type" value="Genomic_DNA"/>
</dbReference>
<dbReference type="Gene3D" id="3.30.300.90">
    <property type="entry name" value="BolA-like"/>
    <property type="match status" value="1"/>
</dbReference>
<evidence type="ECO:0000256" key="7">
    <source>
        <dbReference type="ARBA" id="ARBA00022824"/>
    </source>
</evidence>
<sequence length="279" mass="32913">MLHTLDYNNLFEKLKKILRGRLKMEKAIKIGLIIGIALFLRCCITHHSYSGENIPPMYGDYEAQRHWQEITINLPMENWYKNTSDNNLEYWGLDYPPLTAYHSFIIGKIANKINPKFVELYESRGYESNEHKLFMRMSTCLFDNREKKSFFSSLKLFLSVSFTVLLTFTVIWAPFWMKNSTVIFNIIERLFPIKRGIFEDKVANVWCLINVFIKLRYYYSNIELAKICLFTTTLSILPSSIDLLLVNSILSEELKEIHAFSQKTLTPSQWEKQQDQSKQ</sequence>
<evidence type="ECO:0000256" key="4">
    <source>
        <dbReference type="ARBA" id="ARBA00022676"/>
    </source>
</evidence>
<evidence type="ECO:0000256" key="6">
    <source>
        <dbReference type="ARBA" id="ARBA00022692"/>
    </source>
</evidence>
<keyword evidence="6 10" id="KW-0812">Transmembrane</keyword>
<evidence type="ECO:0000256" key="10">
    <source>
        <dbReference type="RuleBase" id="RU363110"/>
    </source>
</evidence>
<reference evidence="11" key="2">
    <citation type="submission" date="2023-03" db="EMBL/GenBank/DDBJ databases">
        <authorList>
            <person name="Inwood S.N."/>
            <person name="Skelly J.G."/>
            <person name="Guhlin J."/>
            <person name="Harrop T.W.R."/>
            <person name="Goldson S.G."/>
            <person name="Dearden P.K."/>
        </authorList>
    </citation>
    <scope>NUCLEOTIDE SEQUENCE</scope>
    <source>
        <strain evidence="11">Lincoln</strain>
        <tissue evidence="11">Whole body</tissue>
    </source>
</reference>
<dbReference type="PANTHER" id="PTHR12413">
    <property type="entry name" value="DOLICHYL GLYCOSYLTRANSFERASE"/>
    <property type="match status" value="1"/>
</dbReference>
<dbReference type="AlphaFoldDB" id="A0AA39F0C2"/>
<dbReference type="Proteomes" id="UP001168972">
    <property type="component" value="Unassembled WGS sequence"/>
</dbReference>
<comment type="similarity">
    <text evidence="3 10">Belongs to the ALG6/ALG8 glucosyltransferase family.</text>
</comment>